<dbReference type="Gene3D" id="3.10.10.10">
    <property type="entry name" value="HIV Type 1 Reverse Transcriptase, subunit A, domain 1"/>
    <property type="match status" value="1"/>
</dbReference>
<dbReference type="InterPro" id="IPR000477">
    <property type="entry name" value="RT_dom"/>
</dbReference>
<name>A0AAE0EY46_9CHLO</name>
<feature type="domain" description="C3H1-type" evidence="3">
    <location>
        <begin position="321"/>
        <end position="349"/>
    </location>
</feature>
<organism evidence="5 6">
    <name type="scientific">Cymbomonas tetramitiformis</name>
    <dbReference type="NCBI Taxonomy" id="36881"/>
    <lineage>
        <taxon>Eukaryota</taxon>
        <taxon>Viridiplantae</taxon>
        <taxon>Chlorophyta</taxon>
        <taxon>Pyramimonadophyceae</taxon>
        <taxon>Pyramimonadales</taxon>
        <taxon>Pyramimonadaceae</taxon>
        <taxon>Cymbomonas</taxon>
    </lineage>
</organism>
<dbReference type="InterPro" id="IPR052055">
    <property type="entry name" value="Hepadnavirus_pol/RT"/>
</dbReference>
<evidence type="ECO:0000256" key="2">
    <source>
        <dbReference type="SAM" id="MobiDB-lite"/>
    </source>
</evidence>
<accession>A0AAE0EY46</accession>
<feature type="zinc finger region" description="C3H1-type" evidence="1">
    <location>
        <begin position="321"/>
        <end position="349"/>
    </location>
</feature>
<evidence type="ECO:0000259" key="3">
    <source>
        <dbReference type="PROSITE" id="PS50103"/>
    </source>
</evidence>
<dbReference type="Pfam" id="PF00078">
    <property type="entry name" value="RVT_1"/>
    <property type="match status" value="1"/>
</dbReference>
<evidence type="ECO:0008006" key="7">
    <source>
        <dbReference type="Google" id="ProtNLM"/>
    </source>
</evidence>
<evidence type="ECO:0000259" key="4">
    <source>
        <dbReference type="PROSITE" id="PS50878"/>
    </source>
</evidence>
<sequence length="613" mass="68590">MATEQNGDAGGARSAANLRSCYSDLRVGLRMLGRTGPCTGERKSVAPALDRVINWANAAKANRIVELLKDGMIDGVFSASSMVKRTARGRGEKRSREEKDGDDEKEKNAQREEDLMEEDEEVNESIFGEADEDQPKKKQAGGHAGAQGCSRRSSQQTEHERTKARMDNFLKHALPGYKASAEKGDASLFSLRERAKSKSRRMVVPDPVTGELRSVSVPRMTKDEFLAQSMEMMDGMEVSVHFEYRKYVQWVMKLTERYAWADVYDFDAEVREDYAAGRVKSWCPNELGHRFQYQFVPMLGSGGEGSHQKSGKKSERDEKKKGTTGICEFFQKKDGCKKGKDCGWIHICKGCKSSDHGRWAQAAWGLPGAEEVVRGMATGFSWEQAEPDNFFAVDNYVPPEAMAKVTRKLQEEENAGRMSYSFMAKIDLKSAYKFVGVAAHLFRMQASKFEEVVTVNTRFPLGLRAAPGLFSDITHLMQKMLQRTGIPGVVVYLDDFLLVADTEADCQRGFKYLLELVEYLGFEGAPEKVEAPRQDIIFLGVHLQSNQFGLGVVSMSIDEDRVQRVASACRAMAALPKVRVKDAERIVGQLMFCARVVYGAKMFLRLWCSTGDL</sequence>
<dbReference type="SUPFAM" id="SSF56672">
    <property type="entry name" value="DNA/RNA polymerases"/>
    <property type="match status" value="1"/>
</dbReference>
<dbReference type="PANTHER" id="PTHR33050:SF7">
    <property type="entry name" value="RIBONUCLEASE H"/>
    <property type="match status" value="1"/>
</dbReference>
<dbReference type="EMBL" id="LGRX02031811">
    <property type="protein sequence ID" value="KAK3244479.1"/>
    <property type="molecule type" value="Genomic_DNA"/>
</dbReference>
<feature type="region of interest" description="Disordered" evidence="2">
    <location>
        <begin position="83"/>
        <end position="162"/>
    </location>
</feature>
<reference evidence="5 6" key="1">
    <citation type="journal article" date="2015" name="Genome Biol. Evol.">
        <title>Comparative Genomics of a Bacterivorous Green Alga Reveals Evolutionary Causalities and Consequences of Phago-Mixotrophic Mode of Nutrition.</title>
        <authorList>
            <person name="Burns J.A."/>
            <person name="Paasch A."/>
            <person name="Narechania A."/>
            <person name="Kim E."/>
        </authorList>
    </citation>
    <scope>NUCLEOTIDE SEQUENCE [LARGE SCALE GENOMIC DNA]</scope>
    <source>
        <strain evidence="5 6">PLY_AMNH</strain>
    </source>
</reference>
<dbReference type="PROSITE" id="PS50878">
    <property type="entry name" value="RT_POL"/>
    <property type="match status" value="1"/>
</dbReference>
<dbReference type="AlphaFoldDB" id="A0AAE0EY46"/>
<feature type="compositionally biased region" description="Acidic residues" evidence="2">
    <location>
        <begin position="114"/>
        <end position="123"/>
    </location>
</feature>
<evidence type="ECO:0000313" key="6">
    <source>
        <dbReference type="Proteomes" id="UP001190700"/>
    </source>
</evidence>
<dbReference type="PROSITE" id="PS50103">
    <property type="entry name" value="ZF_C3H1"/>
    <property type="match status" value="1"/>
</dbReference>
<dbReference type="PANTHER" id="PTHR33050">
    <property type="entry name" value="REVERSE TRANSCRIPTASE DOMAIN-CONTAINING PROTEIN"/>
    <property type="match status" value="1"/>
</dbReference>
<evidence type="ECO:0000256" key="1">
    <source>
        <dbReference type="PROSITE-ProRule" id="PRU00723"/>
    </source>
</evidence>
<gene>
    <name evidence="5" type="ORF">CYMTET_45906</name>
</gene>
<protein>
    <recommendedName>
        <fullName evidence="7">Reverse transcriptase domain-containing protein</fullName>
    </recommendedName>
</protein>
<dbReference type="InterPro" id="IPR043128">
    <property type="entry name" value="Rev_trsase/Diguanyl_cyclase"/>
</dbReference>
<dbReference type="InterPro" id="IPR043502">
    <property type="entry name" value="DNA/RNA_pol_sf"/>
</dbReference>
<dbReference type="Gene3D" id="3.30.70.270">
    <property type="match status" value="1"/>
</dbReference>
<keyword evidence="6" id="KW-1185">Reference proteome</keyword>
<dbReference type="GO" id="GO:0008270">
    <property type="term" value="F:zinc ion binding"/>
    <property type="evidence" value="ECO:0007669"/>
    <property type="project" value="UniProtKB-KW"/>
</dbReference>
<evidence type="ECO:0000313" key="5">
    <source>
        <dbReference type="EMBL" id="KAK3244479.1"/>
    </source>
</evidence>
<comment type="caution">
    <text evidence="5">The sequence shown here is derived from an EMBL/GenBank/DDBJ whole genome shotgun (WGS) entry which is preliminary data.</text>
</comment>
<dbReference type="Proteomes" id="UP001190700">
    <property type="component" value="Unassembled WGS sequence"/>
</dbReference>
<keyword evidence="1" id="KW-0862">Zinc</keyword>
<dbReference type="InterPro" id="IPR000571">
    <property type="entry name" value="Znf_CCCH"/>
</dbReference>
<feature type="domain" description="Reverse transcriptase" evidence="4">
    <location>
        <begin position="185"/>
        <end position="543"/>
    </location>
</feature>
<keyword evidence="1" id="KW-0863">Zinc-finger</keyword>
<keyword evidence="1" id="KW-0479">Metal-binding</keyword>
<proteinExistence type="predicted"/>
<feature type="compositionally biased region" description="Basic and acidic residues" evidence="2">
    <location>
        <begin position="89"/>
        <end position="113"/>
    </location>
</feature>